<dbReference type="EMBL" id="FOHW01000023">
    <property type="protein sequence ID" value="SET74384.1"/>
    <property type="molecule type" value="Genomic_DNA"/>
</dbReference>
<dbReference type="AlphaFoldDB" id="A0A1I0GTB6"/>
<dbReference type="Proteomes" id="UP000182332">
    <property type="component" value="Unassembled WGS sequence"/>
</dbReference>
<protein>
    <submittedName>
        <fullName evidence="1">Uncharacterized protein</fullName>
    </submittedName>
</protein>
<sequence length="48" mass="5291">MITRARVPGPMQQNNLVPYPFNKIPCTTAALSYRLVFGNNATEPDGLL</sequence>
<evidence type="ECO:0000313" key="1">
    <source>
        <dbReference type="EMBL" id="SET74384.1"/>
    </source>
</evidence>
<name>A0A1I0GTB6_9PSED</name>
<dbReference type="RefSeq" id="WP_158273377.1">
    <property type="nucleotide sequence ID" value="NZ_FOHW01000023.1"/>
</dbReference>
<organism evidence="1 2">
    <name type="scientific">Pseudomonas graminis</name>
    <dbReference type="NCBI Taxonomy" id="158627"/>
    <lineage>
        <taxon>Bacteria</taxon>
        <taxon>Pseudomonadati</taxon>
        <taxon>Pseudomonadota</taxon>
        <taxon>Gammaproteobacteria</taxon>
        <taxon>Pseudomonadales</taxon>
        <taxon>Pseudomonadaceae</taxon>
        <taxon>Pseudomonas</taxon>
    </lineage>
</organism>
<proteinExistence type="predicted"/>
<reference evidence="1 2" key="1">
    <citation type="submission" date="2016-10" db="EMBL/GenBank/DDBJ databases">
        <authorList>
            <person name="de Groot N.N."/>
        </authorList>
    </citation>
    <scope>NUCLEOTIDE SEQUENCE [LARGE SCALE GENOMIC DNA]</scope>
    <source>
        <strain evidence="1 2">DSM 11363</strain>
    </source>
</reference>
<gene>
    <name evidence="1" type="ORF">SAMN05216197_12346</name>
</gene>
<evidence type="ECO:0000313" key="2">
    <source>
        <dbReference type="Proteomes" id="UP000182332"/>
    </source>
</evidence>
<accession>A0A1I0GTB6</accession>